<sequence length="268" mass="30608">MKMTLCLQFKSIVAFLFILDFQQAGIKAIPPPPIDGADCSEIFAKNQSSRSQVYYIRPSEPHGPFWAYCEMQDGGWTVIQRRNGKGANGTPVNFARNWADYKRGFGTAKYEHWLGLEQMHLLSNQVGKTCQLKIDMVNCNEEEGYAFYDSFRIGSEQELYSIHLGSYTGNTGDAFRGTYYSRDQNHHPFSTYDSDNDDCYPCIRGDIAFNSCANEQYSAWWFSDCGMVDLNGMWHPKTDCTGWASGVYWKTWQSYTSLLSAVLKVRCK</sequence>
<dbReference type="GeneID" id="110089654"/>
<protein>
    <submittedName>
        <fullName evidence="4">Fibrinogen-like protein 1</fullName>
    </submittedName>
</protein>
<dbReference type="PROSITE" id="PS51406">
    <property type="entry name" value="FIBRINOGEN_C_2"/>
    <property type="match status" value="1"/>
</dbReference>
<evidence type="ECO:0000313" key="3">
    <source>
        <dbReference type="Proteomes" id="UP001652642"/>
    </source>
</evidence>
<dbReference type="InterPro" id="IPR002181">
    <property type="entry name" value="Fibrinogen_a/b/g_C_dom"/>
</dbReference>
<dbReference type="InterPro" id="IPR014716">
    <property type="entry name" value="Fibrinogen_a/b/g_C_1"/>
</dbReference>
<dbReference type="PANTHER" id="PTHR19143:SF263">
    <property type="entry name" value="FIBRINOGEN-LIKE PROTEIN 1"/>
    <property type="match status" value="1"/>
</dbReference>
<keyword evidence="1" id="KW-0732">Signal</keyword>
<dbReference type="Proteomes" id="UP001652642">
    <property type="component" value="Chromosome 5"/>
</dbReference>
<dbReference type="SUPFAM" id="SSF56496">
    <property type="entry name" value="Fibrinogen C-terminal domain-like"/>
    <property type="match status" value="1"/>
</dbReference>
<dbReference type="GO" id="GO:0050868">
    <property type="term" value="P:negative regulation of T cell activation"/>
    <property type="evidence" value="ECO:0007669"/>
    <property type="project" value="TreeGrafter"/>
</dbReference>
<dbReference type="KEGG" id="pvt:110089654"/>
<dbReference type="OrthoDB" id="7940501at2759"/>
<accession>A0A6J0V6Q4</accession>
<feature type="domain" description="Fibrinogen C-terminal" evidence="2">
    <location>
        <begin position="30"/>
        <end position="268"/>
    </location>
</feature>
<gene>
    <name evidence="4" type="primary">LOC110089654</name>
</gene>
<dbReference type="AlphaFoldDB" id="A0A6J0V6Q4"/>
<dbReference type="NCBIfam" id="NF040941">
    <property type="entry name" value="GGGWT_bact"/>
    <property type="match status" value="1"/>
</dbReference>
<dbReference type="InterPro" id="IPR050373">
    <property type="entry name" value="Fibrinogen_C-term_domain"/>
</dbReference>
<dbReference type="SMART" id="SM00186">
    <property type="entry name" value="FBG"/>
    <property type="match status" value="1"/>
</dbReference>
<feature type="chain" id="PRO_5045742649" evidence="1">
    <location>
        <begin position="29"/>
        <end position="268"/>
    </location>
</feature>
<feature type="signal peptide" evidence="1">
    <location>
        <begin position="1"/>
        <end position="28"/>
    </location>
</feature>
<proteinExistence type="predicted"/>
<reference evidence="4" key="1">
    <citation type="submission" date="2025-08" db="UniProtKB">
        <authorList>
            <consortium name="RefSeq"/>
        </authorList>
    </citation>
    <scope>IDENTIFICATION</scope>
</reference>
<dbReference type="Pfam" id="PF00147">
    <property type="entry name" value="Fibrinogen_C"/>
    <property type="match status" value="1"/>
</dbReference>
<evidence type="ECO:0000259" key="2">
    <source>
        <dbReference type="PROSITE" id="PS51406"/>
    </source>
</evidence>
<organism evidence="3 4">
    <name type="scientific">Pogona vitticeps</name>
    <name type="common">central bearded dragon</name>
    <dbReference type="NCBI Taxonomy" id="103695"/>
    <lineage>
        <taxon>Eukaryota</taxon>
        <taxon>Metazoa</taxon>
        <taxon>Chordata</taxon>
        <taxon>Craniata</taxon>
        <taxon>Vertebrata</taxon>
        <taxon>Euteleostomi</taxon>
        <taxon>Lepidosauria</taxon>
        <taxon>Squamata</taxon>
        <taxon>Bifurcata</taxon>
        <taxon>Unidentata</taxon>
        <taxon>Episquamata</taxon>
        <taxon>Toxicofera</taxon>
        <taxon>Iguania</taxon>
        <taxon>Acrodonta</taxon>
        <taxon>Agamidae</taxon>
        <taxon>Amphibolurinae</taxon>
        <taxon>Pogona</taxon>
    </lineage>
</organism>
<dbReference type="Gene3D" id="3.90.215.10">
    <property type="entry name" value="Gamma Fibrinogen, chain A, domain 1"/>
    <property type="match status" value="1"/>
</dbReference>
<dbReference type="InterPro" id="IPR036056">
    <property type="entry name" value="Fibrinogen-like_C"/>
</dbReference>
<evidence type="ECO:0000256" key="1">
    <source>
        <dbReference type="SAM" id="SignalP"/>
    </source>
</evidence>
<evidence type="ECO:0000313" key="4">
    <source>
        <dbReference type="RefSeq" id="XP_020668547.2"/>
    </source>
</evidence>
<name>A0A6J0V6Q4_9SAUR</name>
<dbReference type="PANTHER" id="PTHR19143">
    <property type="entry name" value="FIBRINOGEN/TENASCIN/ANGIOPOEITIN"/>
    <property type="match status" value="1"/>
</dbReference>
<dbReference type="RefSeq" id="XP_020668547.2">
    <property type="nucleotide sequence ID" value="XM_020812888.2"/>
</dbReference>
<keyword evidence="3" id="KW-1185">Reference proteome</keyword>
<dbReference type="GO" id="GO:0050776">
    <property type="term" value="P:regulation of immune response"/>
    <property type="evidence" value="ECO:0007669"/>
    <property type="project" value="TreeGrafter"/>
</dbReference>
<dbReference type="GO" id="GO:0005615">
    <property type="term" value="C:extracellular space"/>
    <property type="evidence" value="ECO:0007669"/>
    <property type="project" value="TreeGrafter"/>
</dbReference>
<dbReference type="InParanoid" id="A0A6J0V6Q4"/>
<dbReference type="CDD" id="cd00087">
    <property type="entry name" value="FReD"/>
    <property type="match status" value="1"/>
</dbReference>